<evidence type="ECO:0000259" key="7">
    <source>
        <dbReference type="Pfam" id="PF08240"/>
    </source>
</evidence>
<dbReference type="AlphaFoldDB" id="A0A9P2T9R4"/>
<dbReference type="InterPro" id="IPR002328">
    <property type="entry name" value="ADH_Zn_CS"/>
</dbReference>
<keyword evidence="4" id="KW-0560">Oxidoreductase</keyword>
<feature type="domain" description="Alcohol dehydrogenase-like C-terminal" evidence="6">
    <location>
        <begin position="189"/>
        <end position="258"/>
    </location>
</feature>
<dbReference type="Gene3D" id="3.40.50.720">
    <property type="entry name" value="NAD(P)-binding Rossmann-like Domain"/>
    <property type="match status" value="1"/>
</dbReference>
<organism evidence="8 9">
    <name type="scientific">Thermobifida fusca TM51</name>
    <dbReference type="NCBI Taxonomy" id="1169414"/>
    <lineage>
        <taxon>Bacteria</taxon>
        <taxon>Bacillati</taxon>
        <taxon>Actinomycetota</taxon>
        <taxon>Actinomycetes</taxon>
        <taxon>Streptosporangiales</taxon>
        <taxon>Nocardiopsidaceae</taxon>
        <taxon>Thermobifida</taxon>
    </lineage>
</organism>
<dbReference type="Gene3D" id="3.90.180.10">
    <property type="entry name" value="Medium-chain alcohol dehydrogenases, catalytic domain"/>
    <property type="match status" value="1"/>
</dbReference>
<reference evidence="8 9" key="1">
    <citation type="journal article" date="2013" name="Genome Announc.">
        <title>Draft Genome Sequence of the Lignocellulose Decomposer Thermobifida fusca Strain TM51.</title>
        <authorList>
            <person name="Toth A."/>
            <person name="Barna T."/>
            <person name="Nagy I."/>
            <person name="Horvath B."/>
            <person name="Nagy I."/>
            <person name="Tancsics A."/>
            <person name="Kriszt B."/>
            <person name="Baka E."/>
            <person name="Fekete C."/>
            <person name="Kukolya J."/>
        </authorList>
    </citation>
    <scope>NUCLEOTIDE SEQUENCE [LARGE SCALE GENOMIC DNA]</scope>
    <source>
        <strain evidence="8 9">TM51</strain>
    </source>
</reference>
<feature type="domain" description="Alcohol dehydrogenase-like N-terminal" evidence="7">
    <location>
        <begin position="25"/>
        <end position="143"/>
    </location>
</feature>
<comment type="caution">
    <text evidence="8">The sequence shown here is derived from an EMBL/GenBank/DDBJ whole genome shotgun (WGS) entry which is preliminary data.</text>
</comment>
<evidence type="ECO:0000313" key="8">
    <source>
        <dbReference type="EMBL" id="EOR71137.1"/>
    </source>
</evidence>
<dbReference type="InterPro" id="IPR011032">
    <property type="entry name" value="GroES-like_sf"/>
</dbReference>
<name>A0A9P2T9R4_THEFU</name>
<evidence type="ECO:0000256" key="5">
    <source>
        <dbReference type="RuleBase" id="RU361277"/>
    </source>
</evidence>
<dbReference type="SUPFAM" id="SSF50129">
    <property type="entry name" value="GroES-like"/>
    <property type="match status" value="1"/>
</dbReference>
<keyword evidence="3 5" id="KW-0862">Zinc</keyword>
<dbReference type="InterPro" id="IPR036291">
    <property type="entry name" value="NAD(P)-bd_dom_sf"/>
</dbReference>
<dbReference type="RefSeq" id="WP_011292181.1">
    <property type="nucleotide sequence ID" value="NZ_AOSG01000049.1"/>
</dbReference>
<dbReference type="Pfam" id="PF08240">
    <property type="entry name" value="ADH_N"/>
    <property type="match status" value="1"/>
</dbReference>
<dbReference type="InterPro" id="IPR013154">
    <property type="entry name" value="ADH-like_N"/>
</dbReference>
<keyword evidence="9" id="KW-1185">Reference proteome</keyword>
<keyword evidence="2 5" id="KW-0479">Metal-binding</keyword>
<dbReference type="PANTHER" id="PTHR42813">
    <property type="entry name" value="ZINC-TYPE ALCOHOL DEHYDROGENASE-LIKE"/>
    <property type="match status" value="1"/>
</dbReference>
<accession>A0A9P2T9R4</accession>
<evidence type="ECO:0000256" key="2">
    <source>
        <dbReference type="ARBA" id="ARBA00022723"/>
    </source>
</evidence>
<evidence type="ECO:0000256" key="1">
    <source>
        <dbReference type="ARBA" id="ARBA00001947"/>
    </source>
</evidence>
<evidence type="ECO:0000256" key="3">
    <source>
        <dbReference type="ARBA" id="ARBA00022833"/>
    </source>
</evidence>
<comment type="similarity">
    <text evidence="5">Belongs to the zinc-containing alcohol dehydrogenase family.</text>
</comment>
<dbReference type="PANTHER" id="PTHR42813:SF7">
    <property type="entry name" value="ALCOHOL DEHYDROGENASE (ZN-DEPENDENT)-RELATED"/>
    <property type="match status" value="1"/>
</dbReference>
<dbReference type="InterPro" id="IPR013149">
    <property type="entry name" value="ADH-like_C"/>
</dbReference>
<comment type="cofactor">
    <cofactor evidence="1 5">
        <name>Zn(2+)</name>
        <dbReference type="ChEBI" id="CHEBI:29105"/>
    </cofactor>
</comment>
<protein>
    <submittedName>
        <fullName evidence="8">Alcohol dehydrogenase</fullName>
    </submittedName>
</protein>
<proteinExistence type="inferred from homology"/>
<dbReference type="Pfam" id="PF00107">
    <property type="entry name" value="ADH_zinc_N"/>
    <property type="match status" value="1"/>
</dbReference>
<dbReference type="GO" id="GO:0008270">
    <property type="term" value="F:zinc ion binding"/>
    <property type="evidence" value="ECO:0007669"/>
    <property type="project" value="InterPro"/>
</dbReference>
<evidence type="ECO:0000313" key="9">
    <source>
        <dbReference type="Proteomes" id="UP000014184"/>
    </source>
</evidence>
<dbReference type="EMBL" id="AOSG01000049">
    <property type="protein sequence ID" value="EOR71137.1"/>
    <property type="molecule type" value="Genomic_DNA"/>
</dbReference>
<evidence type="ECO:0000259" key="6">
    <source>
        <dbReference type="Pfam" id="PF00107"/>
    </source>
</evidence>
<dbReference type="PROSITE" id="PS00059">
    <property type="entry name" value="ADH_ZINC"/>
    <property type="match status" value="1"/>
</dbReference>
<dbReference type="GO" id="GO:0016491">
    <property type="term" value="F:oxidoreductase activity"/>
    <property type="evidence" value="ECO:0007669"/>
    <property type="project" value="UniProtKB-KW"/>
</dbReference>
<sequence>MRAVVWHGVGDIRVEDVDEPTIQDPQDAIVQLTTSAICGTDLHLLRGTIPGMRPGTIMGHEGVGVVTEVGPGVRNFRPGDRVVISPTIGCGACSYCRAGYFSQCDNANPAGRRSGTAFLGGPEANGAFHGTQAERVRVPYANVGLIGLPERVSDEEGILLADMFPTGWFGARLAEVTPGDTVAVFGCGPVGLFTILSAWQQGAGRVLAVDGVESRLEQARGLHAEVINYNVEDPVAALVELTGGIGPDRVIDAVGVDAQRPESGPAVAAEDDVHRLEKEHAATVPSARPGETAQILSDERAQVLQWAVEAVAKAGTLAIIGNYPLNARIFPIGLAMNKNLTLNAGSCHHRKYIPKLLDMITSQQLDITSVLTQEEPITGDVLRAYEAFGQHKPGWTKVALTTV</sequence>
<dbReference type="Proteomes" id="UP000014184">
    <property type="component" value="Unassembled WGS sequence"/>
</dbReference>
<gene>
    <name evidence="8" type="ORF">TM51_09056</name>
</gene>
<dbReference type="CDD" id="cd08283">
    <property type="entry name" value="FDH_like_1"/>
    <property type="match status" value="1"/>
</dbReference>
<dbReference type="SUPFAM" id="SSF51735">
    <property type="entry name" value="NAD(P)-binding Rossmann-fold domains"/>
    <property type="match status" value="1"/>
</dbReference>
<evidence type="ECO:0000256" key="4">
    <source>
        <dbReference type="ARBA" id="ARBA00023002"/>
    </source>
</evidence>